<dbReference type="AlphaFoldDB" id="A0A4U8Q0V1"/>
<protein>
    <submittedName>
        <fullName evidence="3">HTH-type transcriptional regulator SinR</fullName>
    </submittedName>
</protein>
<feature type="domain" description="HTH cro/C1-type" evidence="2">
    <location>
        <begin position="8"/>
        <end position="62"/>
    </location>
</feature>
<evidence type="ECO:0000259" key="2">
    <source>
        <dbReference type="PROSITE" id="PS50943"/>
    </source>
</evidence>
<evidence type="ECO:0000256" key="1">
    <source>
        <dbReference type="ARBA" id="ARBA00023125"/>
    </source>
</evidence>
<dbReference type="Gene3D" id="1.10.260.40">
    <property type="entry name" value="lambda repressor-like DNA-binding domains"/>
    <property type="match status" value="1"/>
</dbReference>
<dbReference type="InterPro" id="IPR001387">
    <property type="entry name" value="Cro/C1-type_HTH"/>
</dbReference>
<sequence length="106" mass="12119">MNRIGKRIQRCREERGMKQEELAERTGLSSSYMSAIERGVKIPRLETFVRIANALEVTSDMLLSDVLDRGAEIKASAFVDIMKELAPKEQDRIFHVIEVLVKEAKQ</sequence>
<proteinExistence type="predicted"/>
<dbReference type="SMART" id="SM00530">
    <property type="entry name" value="HTH_XRE"/>
    <property type="match status" value="1"/>
</dbReference>
<reference evidence="3 4" key="1">
    <citation type="journal article" date="2019" name="Anaerobe">
        <title>Detection of Robinsoniella peoriensis in multiple bone samples of a trauma patient.</title>
        <authorList>
            <person name="Schrottner P."/>
            <person name="Hartwich K."/>
            <person name="Bunk B."/>
            <person name="Schober I."/>
            <person name="Helbig S."/>
            <person name="Rudolph W.W."/>
            <person name="Gunzer F."/>
        </authorList>
    </citation>
    <scope>NUCLEOTIDE SEQUENCE [LARGE SCALE GENOMIC DNA]</scope>
    <source>
        <strain evidence="3 4">DSM 106044</strain>
    </source>
</reference>
<dbReference type="GO" id="GO:0005829">
    <property type="term" value="C:cytosol"/>
    <property type="evidence" value="ECO:0007669"/>
    <property type="project" value="TreeGrafter"/>
</dbReference>
<dbReference type="InterPro" id="IPR050807">
    <property type="entry name" value="TransReg_Diox_bact_type"/>
</dbReference>
<dbReference type="GO" id="GO:0003700">
    <property type="term" value="F:DNA-binding transcription factor activity"/>
    <property type="evidence" value="ECO:0007669"/>
    <property type="project" value="TreeGrafter"/>
</dbReference>
<dbReference type="EMBL" id="QGQD01000110">
    <property type="protein sequence ID" value="TLC97753.1"/>
    <property type="molecule type" value="Genomic_DNA"/>
</dbReference>
<gene>
    <name evidence="3" type="primary">sinR</name>
    <name evidence="3" type="ORF">DSM106044_05409</name>
</gene>
<evidence type="ECO:0000313" key="4">
    <source>
        <dbReference type="Proteomes" id="UP000306509"/>
    </source>
</evidence>
<dbReference type="Pfam" id="PF01381">
    <property type="entry name" value="HTH_3"/>
    <property type="match status" value="1"/>
</dbReference>
<dbReference type="SUPFAM" id="SSF47413">
    <property type="entry name" value="lambda repressor-like DNA-binding domains"/>
    <property type="match status" value="1"/>
</dbReference>
<dbReference type="InterPro" id="IPR010982">
    <property type="entry name" value="Lambda_DNA-bd_dom_sf"/>
</dbReference>
<accession>A0A4U8Q0V1</accession>
<dbReference type="PANTHER" id="PTHR46797:SF1">
    <property type="entry name" value="METHYLPHOSPHONATE SYNTHASE"/>
    <property type="match status" value="1"/>
</dbReference>
<dbReference type="Proteomes" id="UP000306509">
    <property type="component" value="Unassembled WGS sequence"/>
</dbReference>
<dbReference type="RefSeq" id="WP_027295881.1">
    <property type="nucleotide sequence ID" value="NZ_CABMJZ010000016.1"/>
</dbReference>
<keyword evidence="1" id="KW-0238">DNA-binding</keyword>
<dbReference type="CDD" id="cd00093">
    <property type="entry name" value="HTH_XRE"/>
    <property type="match status" value="1"/>
</dbReference>
<dbReference type="OrthoDB" id="371153at2"/>
<dbReference type="PROSITE" id="PS50943">
    <property type="entry name" value="HTH_CROC1"/>
    <property type="match status" value="1"/>
</dbReference>
<dbReference type="GO" id="GO:0003677">
    <property type="term" value="F:DNA binding"/>
    <property type="evidence" value="ECO:0007669"/>
    <property type="project" value="UniProtKB-KW"/>
</dbReference>
<organism evidence="3 4">
    <name type="scientific">Robinsoniella peoriensis</name>
    <dbReference type="NCBI Taxonomy" id="180332"/>
    <lineage>
        <taxon>Bacteria</taxon>
        <taxon>Bacillati</taxon>
        <taxon>Bacillota</taxon>
        <taxon>Clostridia</taxon>
        <taxon>Lachnospirales</taxon>
        <taxon>Lachnospiraceae</taxon>
        <taxon>Robinsoniella</taxon>
    </lineage>
</organism>
<keyword evidence="4" id="KW-1185">Reference proteome</keyword>
<name>A0A4U8Q0V1_9FIRM</name>
<dbReference type="PANTHER" id="PTHR46797">
    <property type="entry name" value="HTH-TYPE TRANSCRIPTIONAL REGULATOR"/>
    <property type="match status" value="1"/>
</dbReference>
<comment type="caution">
    <text evidence="3">The sequence shown here is derived from an EMBL/GenBank/DDBJ whole genome shotgun (WGS) entry which is preliminary data.</text>
</comment>
<evidence type="ECO:0000313" key="3">
    <source>
        <dbReference type="EMBL" id="TLC97753.1"/>
    </source>
</evidence>
<dbReference type="STRING" id="180332.GCA_000797495_04680"/>